<dbReference type="EMBL" id="JXIQ01000103">
    <property type="protein sequence ID" value="KIY21515.1"/>
    <property type="molecule type" value="Genomic_DNA"/>
</dbReference>
<sequence length="464" mass="50912">MDVATDFIVKISNDRLSAVLEINNSIHEMERSVSVRELQSVLEKETIAFGIKMDILEQISKDPTSIKDPVLIATGMQKVDGEDAYLRNELEQSSMLEQKVLHFRSVMHIPSVKKGQLLASIIPAVKGTPGKDVTGRVLPAKHGRPLRVRAGNNVRLETGKFYAECDGQVSITQKSISVNPVYEVKGDLDLKTGNLEFVGNIVIKGNVPSGYELKAGGDIIVEGLVEAANLQAGGSIVIKGGIAGAMKGRIIAGGNVFAYYLNQANIKAGQDIIIKSSVLHSKLTAGGNVDCQNGTIIGGTISAGRNISVKELGNELFTKTELAVGWDPLLEKTEQETIAAIETAKENIRKLTEIEEKLGEIGRRAGSLTDEQKQMIAKQRNTRLQVEESLLELLTNLELLQLEKQDRLNSCLTVHDQVFPNTKMFFGKYTFMTNQLYKKVYFGLENSEISIHPIVKVELSNIRK</sequence>
<keyword evidence="3" id="KW-1185">Reference proteome</keyword>
<dbReference type="PATRIC" id="fig|285983.3.peg.1446"/>
<dbReference type="RefSeq" id="WP_044394444.1">
    <property type="nucleotide sequence ID" value="NZ_JXIQ01000103.1"/>
</dbReference>
<evidence type="ECO:0000259" key="1">
    <source>
        <dbReference type="Pfam" id="PF20250"/>
    </source>
</evidence>
<proteinExistence type="predicted"/>
<evidence type="ECO:0000313" key="2">
    <source>
        <dbReference type="EMBL" id="KIY21515.1"/>
    </source>
</evidence>
<dbReference type="InterPro" id="IPR005646">
    <property type="entry name" value="FapA"/>
</dbReference>
<feature type="domain" description="Flagellar Assembly Protein A N-terminal region" evidence="1">
    <location>
        <begin position="8"/>
        <end position="173"/>
    </location>
</feature>
<reference evidence="2 3" key="1">
    <citation type="submission" date="2015-01" db="EMBL/GenBank/DDBJ databases">
        <title>Draft genome sequences of the supercritical CO2 tolerant bacteria Bacillus subterraneus MITOT1 and Bacillus cereus MIT0214.</title>
        <authorList>
            <person name="Peet K.C."/>
            <person name="Thompson J.R."/>
        </authorList>
    </citation>
    <scope>NUCLEOTIDE SEQUENCE [LARGE SCALE GENOMIC DNA]</scope>
    <source>
        <strain evidence="2 3">MITOT1</strain>
    </source>
</reference>
<protein>
    <recommendedName>
        <fullName evidence="1">Flagellar Assembly Protein A N-terminal region domain-containing protein</fullName>
    </recommendedName>
</protein>
<dbReference type="PANTHER" id="PTHR38032:SF1">
    <property type="entry name" value="RNA-BINDING PROTEIN KHPB N-TERMINAL DOMAIN-CONTAINING PROTEIN"/>
    <property type="match status" value="1"/>
</dbReference>
<dbReference type="AlphaFoldDB" id="A0A0D6Z835"/>
<name>A0A0D6Z835_9BACI</name>
<organism evidence="2 3">
    <name type="scientific">Mesobacillus subterraneus</name>
    <dbReference type="NCBI Taxonomy" id="285983"/>
    <lineage>
        <taxon>Bacteria</taxon>
        <taxon>Bacillati</taxon>
        <taxon>Bacillota</taxon>
        <taxon>Bacilli</taxon>
        <taxon>Bacillales</taxon>
        <taxon>Bacillaceae</taxon>
        <taxon>Mesobacillus</taxon>
    </lineage>
</organism>
<dbReference type="PANTHER" id="PTHR38032">
    <property type="entry name" value="POLYMERASE-RELATED"/>
    <property type="match status" value="1"/>
</dbReference>
<dbReference type="Pfam" id="PF20250">
    <property type="entry name" value="FapA_N"/>
    <property type="match status" value="1"/>
</dbReference>
<accession>A0A0D6Z835</accession>
<dbReference type="Pfam" id="PF03961">
    <property type="entry name" value="FapA"/>
    <property type="match status" value="1"/>
</dbReference>
<dbReference type="OrthoDB" id="9816426at2"/>
<dbReference type="InterPro" id="IPR046866">
    <property type="entry name" value="FapA_N"/>
</dbReference>
<gene>
    <name evidence="2" type="ORF">UB32_13305</name>
</gene>
<comment type="caution">
    <text evidence="2">The sequence shown here is derived from an EMBL/GenBank/DDBJ whole genome shotgun (WGS) entry which is preliminary data.</text>
</comment>
<dbReference type="InterPro" id="IPR046865">
    <property type="entry name" value="FapA_b_solenoid"/>
</dbReference>
<dbReference type="Proteomes" id="UP000032512">
    <property type="component" value="Unassembled WGS sequence"/>
</dbReference>
<evidence type="ECO:0000313" key="3">
    <source>
        <dbReference type="Proteomes" id="UP000032512"/>
    </source>
</evidence>